<evidence type="ECO:0000313" key="2">
    <source>
        <dbReference type="EMBL" id="PZQ59008.1"/>
    </source>
</evidence>
<feature type="signal peptide" evidence="1">
    <location>
        <begin position="1"/>
        <end position="25"/>
    </location>
</feature>
<comment type="caution">
    <text evidence="2">The sequence shown here is derived from an EMBL/GenBank/DDBJ whole genome shotgun (WGS) entry which is preliminary data.</text>
</comment>
<sequence length="151" mass="15765">MTRIIAPVVLALATGVLLDGCATIAADPEARRLNSAVEQQASTFYAALPAKAAPDCGFDASAPTYAAMRADAAAMEAHTPEKDRAMRRAAAALTHVIDESARSHQLASASTDDRFGACMAPGAITLNADAVARATQTIERLQRERGAKGER</sequence>
<organism evidence="2 3">
    <name type="scientific">Sphingomonas taxi</name>
    <dbReference type="NCBI Taxonomy" id="1549858"/>
    <lineage>
        <taxon>Bacteria</taxon>
        <taxon>Pseudomonadati</taxon>
        <taxon>Pseudomonadota</taxon>
        <taxon>Alphaproteobacteria</taxon>
        <taxon>Sphingomonadales</taxon>
        <taxon>Sphingomonadaceae</taxon>
        <taxon>Sphingomonas</taxon>
    </lineage>
</organism>
<reference evidence="2 3" key="1">
    <citation type="submission" date="2017-08" db="EMBL/GenBank/DDBJ databases">
        <title>Infants hospitalized years apart are colonized by the same room-sourced microbial strains.</title>
        <authorList>
            <person name="Brooks B."/>
            <person name="Olm M.R."/>
            <person name="Firek B.A."/>
            <person name="Baker R."/>
            <person name="Thomas B.C."/>
            <person name="Morowitz M.J."/>
            <person name="Banfield J.F."/>
        </authorList>
    </citation>
    <scope>NUCLEOTIDE SEQUENCE [LARGE SCALE GENOMIC DNA]</scope>
    <source>
        <strain evidence="2">S2_005_001_R1_22</strain>
    </source>
</reference>
<accession>A0A2W5P357</accession>
<gene>
    <name evidence="2" type="ORF">DI544_12555</name>
</gene>
<feature type="chain" id="PRO_5015952870" description="Lipoprotein" evidence="1">
    <location>
        <begin position="26"/>
        <end position="151"/>
    </location>
</feature>
<name>A0A2W5P357_9SPHN</name>
<evidence type="ECO:0008006" key="4">
    <source>
        <dbReference type="Google" id="ProtNLM"/>
    </source>
</evidence>
<proteinExistence type="predicted"/>
<dbReference type="Proteomes" id="UP000249229">
    <property type="component" value="Unassembled WGS sequence"/>
</dbReference>
<keyword evidence="1" id="KW-0732">Signal</keyword>
<evidence type="ECO:0000256" key="1">
    <source>
        <dbReference type="SAM" id="SignalP"/>
    </source>
</evidence>
<dbReference type="EMBL" id="QFQI01000011">
    <property type="protein sequence ID" value="PZQ59008.1"/>
    <property type="molecule type" value="Genomic_DNA"/>
</dbReference>
<protein>
    <recommendedName>
        <fullName evidence="4">Lipoprotein</fullName>
    </recommendedName>
</protein>
<dbReference type="AlphaFoldDB" id="A0A2W5P357"/>
<evidence type="ECO:0000313" key="3">
    <source>
        <dbReference type="Proteomes" id="UP000249229"/>
    </source>
</evidence>